<dbReference type="EMBL" id="CYSR01000031">
    <property type="protein sequence ID" value="CUI01302.1"/>
    <property type="molecule type" value="Genomic_DNA"/>
</dbReference>
<dbReference type="Proteomes" id="UP000051326">
    <property type="component" value="Unassembled WGS sequence"/>
</dbReference>
<dbReference type="STRING" id="1396826.PHA8399_03443"/>
<name>A0A0P1HCF5_9RHOB</name>
<dbReference type="GO" id="GO:1904680">
    <property type="term" value="F:peptide transmembrane transporter activity"/>
    <property type="evidence" value="ECO:0007669"/>
    <property type="project" value="TreeGrafter"/>
</dbReference>
<evidence type="ECO:0000256" key="3">
    <source>
        <dbReference type="ARBA" id="ARBA00022448"/>
    </source>
</evidence>
<keyword evidence="3" id="KW-0813">Transport</keyword>
<dbReference type="InterPro" id="IPR006311">
    <property type="entry name" value="TAT_signal"/>
</dbReference>
<gene>
    <name evidence="7" type="primary">nikA_3</name>
    <name evidence="7" type="ORF">PHA8399_03443</name>
</gene>
<organism evidence="7 8">
    <name type="scientific">Leisingera aquaemixtae</name>
    <dbReference type="NCBI Taxonomy" id="1396826"/>
    <lineage>
        <taxon>Bacteria</taxon>
        <taxon>Pseudomonadati</taxon>
        <taxon>Pseudomonadota</taxon>
        <taxon>Alphaproteobacteria</taxon>
        <taxon>Rhodobacterales</taxon>
        <taxon>Roseobacteraceae</taxon>
        <taxon>Leisingera</taxon>
    </lineage>
</organism>
<dbReference type="InterPro" id="IPR039424">
    <property type="entry name" value="SBP_5"/>
</dbReference>
<reference evidence="7 8" key="1">
    <citation type="submission" date="2015-09" db="EMBL/GenBank/DDBJ databases">
        <authorList>
            <consortium name="Swine Surveillance"/>
        </authorList>
    </citation>
    <scope>NUCLEOTIDE SEQUENCE [LARGE SCALE GENOMIC DNA]</scope>
    <source>
        <strain evidence="7 8">CECT 8399</strain>
    </source>
</reference>
<sequence length="281" mass="29497">MTRIDRRALFTSGAAAALLAAAGGSVHASPKPGGVLRLAVPRDGGMLEQAARGAIYDTLTEIAPDGLLRGELATGWQSTQDARTWTFSLRDGVAFHDGSPLTADDAAASLLVQGITGAEVQAISALGSHQLLVELEQPNPHLPYLLAGAGQEIAPGGALPVPLSDAVGTGCYKVARAQEGRHFRASKVADHYKAGTAGWAETVEIIVIPDAAVRAEALRDGYVDVAALPEPRGLLRRGEFLYHPSSSDMALAARHTVGIPRKVGQRAPLDDGRIAERWWIA</sequence>
<dbReference type="SUPFAM" id="SSF53850">
    <property type="entry name" value="Periplasmic binding protein-like II"/>
    <property type="match status" value="1"/>
</dbReference>
<accession>A0A0P1HCF5</accession>
<evidence type="ECO:0000256" key="2">
    <source>
        <dbReference type="ARBA" id="ARBA00005695"/>
    </source>
</evidence>
<evidence type="ECO:0000259" key="6">
    <source>
        <dbReference type="Pfam" id="PF00496"/>
    </source>
</evidence>
<dbReference type="Pfam" id="PF00496">
    <property type="entry name" value="SBP_bac_5"/>
    <property type="match status" value="1"/>
</dbReference>
<comment type="subcellular location">
    <subcellularLocation>
        <location evidence="1">Periplasm</location>
    </subcellularLocation>
</comment>
<dbReference type="PANTHER" id="PTHR30290">
    <property type="entry name" value="PERIPLASMIC BINDING COMPONENT OF ABC TRANSPORTER"/>
    <property type="match status" value="1"/>
</dbReference>
<proteinExistence type="inferred from homology"/>
<dbReference type="GO" id="GO:0015833">
    <property type="term" value="P:peptide transport"/>
    <property type="evidence" value="ECO:0007669"/>
    <property type="project" value="TreeGrafter"/>
</dbReference>
<dbReference type="RefSeq" id="WP_058287330.1">
    <property type="nucleotide sequence ID" value="NZ_CYSR01000031.1"/>
</dbReference>
<keyword evidence="4 5" id="KW-0732">Signal</keyword>
<feature type="chain" id="PRO_5006064278" evidence="5">
    <location>
        <begin position="29"/>
        <end position="281"/>
    </location>
</feature>
<dbReference type="AlphaFoldDB" id="A0A0P1HCF5"/>
<dbReference type="PANTHER" id="PTHR30290:SF9">
    <property type="entry name" value="OLIGOPEPTIDE-BINDING PROTEIN APPA"/>
    <property type="match status" value="1"/>
</dbReference>
<feature type="domain" description="Solute-binding protein family 5" evidence="6">
    <location>
        <begin position="69"/>
        <end position="232"/>
    </location>
</feature>
<evidence type="ECO:0000313" key="8">
    <source>
        <dbReference type="Proteomes" id="UP000051326"/>
    </source>
</evidence>
<dbReference type="Gene3D" id="3.40.190.10">
    <property type="entry name" value="Periplasmic binding protein-like II"/>
    <property type="match status" value="1"/>
</dbReference>
<dbReference type="PROSITE" id="PS51318">
    <property type="entry name" value="TAT"/>
    <property type="match status" value="1"/>
</dbReference>
<protein>
    <submittedName>
        <fullName evidence="7">Nickel-binding periplasmic protein</fullName>
    </submittedName>
</protein>
<evidence type="ECO:0000256" key="1">
    <source>
        <dbReference type="ARBA" id="ARBA00004418"/>
    </source>
</evidence>
<evidence type="ECO:0000256" key="5">
    <source>
        <dbReference type="SAM" id="SignalP"/>
    </source>
</evidence>
<evidence type="ECO:0000256" key="4">
    <source>
        <dbReference type="ARBA" id="ARBA00022729"/>
    </source>
</evidence>
<comment type="similarity">
    <text evidence="2">Belongs to the bacterial solute-binding protein 5 family.</text>
</comment>
<dbReference type="InterPro" id="IPR000914">
    <property type="entry name" value="SBP_5_dom"/>
</dbReference>
<evidence type="ECO:0000313" key="7">
    <source>
        <dbReference type="EMBL" id="CUI01302.1"/>
    </source>
</evidence>
<feature type="signal peptide" evidence="5">
    <location>
        <begin position="1"/>
        <end position="28"/>
    </location>
</feature>